<sequence>MTSQVSVCGLRIAVDVRGSGQPVLLINGLGGSLGLWEPLRRDLADLEVVSFDAPGAGRSTTPRNVYSMSDLARFVTRLLDTLGYDTVDVVGHSFGGALAQQLAHQAPDRIRRIVLATTTCGWGGVPGTLGSAVTALTPFRLWSKRVYGLTIPLLAGEHNAEAELLRTWAGERLSTRPSFGGYSKQLLAGWTWTSLPWLDSIEHPVLVVAGSDDRLLPLANSQILATHLPNARMLVFEGHGHYLLLDPESGAGAAISDFIRSPDLSESQTWRTAHIVSSDDLDDSLRSQKRWSPIAIPHALLRRRWQSGTRY</sequence>
<dbReference type="InterPro" id="IPR029058">
    <property type="entry name" value="AB_hydrolase_fold"/>
</dbReference>
<feature type="domain" description="AB hydrolase-1" evidence="1">
    <location>
        <begin position="22"/>
        <end position="246"/>
    </location>
</feature>
<dbReference type="SUPFAM" id="SSF53474">
    <property type="entry name" value="alpha/beta-Hydrolases"/>
    <property type="match status" value="1"/>
</dbReference>
<accession>A0ABW7X782</accession>
<dbReference type="InterPro" id="IPR000073">
    <property type="entry name" value="AB_hydrolase_1"/>
</dbReference>
<keyword evidence="2" id="KW-0378">Hydrolase</keyword>
<name>A0ABW7X782_9NOCA</name>
<evidence type="ECO:0000313" key="2">
    <source>
        <dbReference type="EMBL" id="MFI2476972.1"/>
    </source>
</evidence>
<gene>
    <name evidence="2" type="ORF">ACH49W_26620</name>
</gene>
<keyword evidence="3" id="KW-1185">Reference proteome</keyword>
<protein>
    <submittedName>
        <fullName evidence="2">Alpha/beta hydrolase</fullName>
    </submittedName>
</protein>
<dbReference type="EMBL" id="JBIRYO010000020">
    <property type="protein sequence ID" value="MFI2476972.1"/>
    <property type="molecule type" value="Genomic_DNA"/>
</dbReference>
<evidence type="ECO:0000259" key="1">
    <source>
        <dbReference type="Pfam" id="PF00561"/>
    </source>
</evidence>
<dbReference type="RefSeq" id="WP_357409913.1">
    <property type="nucleotide sequence ID" value="NZ_JBEYCD010000017.1"/>
</dbReference>
<dbReference type="GO" id="GO:0016787">
    <property type="term" value="F:hydrolase activity"/>
    <property type="evidence" value="ECO:0007669"/>
    <property type="project" value="UniProtKB-KW"/>
</dbReference>
<organism evidence="2 3">
    <name type="scientific">Nocardia xishanensis</name>
    <dbReference type="NCBI Taxonomy" id="238964"/>
    <lineage>
        <taxon>Bacteria</taxon>
        <taxon>Bacillati</taxon>
        <taxon>Actinomycetota</taxon>
        <taxon>Actinomycetes</taxon>
        <taxon>Mycobacteriales</taxon>
        <taxon>Nocardiaceae</taxon>
        <taxon>Nocardia</taxon>
    </lineage>
</organism>
<comment type="caution">
    <text evidence="2">The sequence shown here is derived from an EMBL/GenBank/DDBJ whole genome shotgun (WGS) entry which is preliminary data.</text>
</comment>
<dbReference type="Gene3D" id="3.40.50.1820">
    <property type="entry name" value="alpha/beta hydrolase"/>
    <property type="match status" value="1"/>
</dbReference>
<dbReference type="Pfam" id="PF00561">
    <property type="entry name" value="Abhydrolase_1"/>
    <property type="match status" value="1"/>
</dbReference>
<dbReference type="Proteomes" id="UP001611415">
    <property type="component" value="Unassembled WGS sequence"/>
</dbReference>
<dbReference type="PANTHER" id="PTHR43433">
    <property type="entry name" value="HYDROLASE, ALPHA/BETA FOLD FAMILY PROTEIN"/>
    <property type="match status" value="1"/>
</dbReference>
<evidence type="ECO:0000313" key="3">
    <source>
        <dbReference type="Proteomes" id="UP001611415"/>
    </source>
</evidence>
<dbReference type="PRINTS" id="PR00111">
    <property type="entry name" value="ABHYDROLASE"/>
</dbReference>
<dbReference type="PANTHER" id="PTHR43433:SF5">
    <property type="entry name" value="AB HYDROLASE-1 DOMAIN-CONTAINING PROTEIN"/>
    <property type="match status" value="1"/>
</dbReference>
<proteinExistence type="predicted"/>
<dbReference type="InterPro" id="IPR050471">
    <property type="entry name" value="AB_hydrolase"/>
</dbReference>
<reference evidence="2 3" key="1">
    <citation type="submission" date="2024-10" db="EMBL/GenBank/DDBJ databases">
        <title>The Natural Products Discovery Center: Release of the First 8490 Sequenced Strains for Exploring Actinobacteria Biosynthetic Diversity.</title>
        <authorList>
            <person name="Kalkreuter E."/>
            <person name="Kautsar S.A."/>
            <person name="Yang D."/>
            <person name="Bader C.D."/>
            <person name="Teijaro C.N."/>
            <person name="Fluegel L."/>
            <person name="Davis C.M."/>
            <person name="Simpson J.R."/>
            <person name="Lauterbach L."/>
            <person name="Steele A.D."/>
            <person name="Gui C."/>
            <person name="Meng S."/>
            <person name="Li G."/>
            <person name="Viehrig K."/>
            <person name="Ye F."/>
            <person name="Su P."/>
            <person name="Kiefer A.F."/>
            <person name="Nichols A."/>
            <person name="Cepeda A.J."/>
            <person name="Yan W."/>
            <person name="Fan B."/>
            <person name="Jiang Y."/>
            <person name="Adhikari A."/>
            <person name="Zheng C.-J."/>
            <person name="Schuster L."/>
            <person name="Cowan T.M."/>
            <person name="Smanski M.J."/>
            <person name="Chevrette M.G."/>
            <person name="De Carvalho L.P.S."/>
            <person name="Shen B."/>
        </authorList>
    </citation>
    <scope>NUCLEOTIDE SEQUENCE [LARGE SCALE GENOMIC DNA]</scope>
    <source>
        <strain evidence="2 3">NPDC019275</strain>
    </source>
</reference>